<protein>
    <submittedName>
        <fullName evidence="1">Uncharacterized protein</fullName>
    </submittedName>
</protein>
<reference evidence="1 2" key="1">
    <citation type="journal article" date="2022" name="bioRxiv">
        <title>The genome of the oomycete Peronosclerospora sorghi, a cosmopolitan pathogen of maize and sorghum, is inflated with dispersed pseudogenes.</title>
        <authorList>
            <person name="Fletcher K."/>
            <person name="Martin F."/>
            <person name="Isakeit T."/>
            <person name="Cavanaugh K."/>
            <person name="Magill C."/>
            <person name="Michelmore R."/>
        </authorList>
    </citation>
    <scope>NUCLEOTIDE SEQUENCE [LARGE SCALE GENOMIC DNA]</scope>
    <source>
        <strain evidence="1">P6</strain>
    </source>
</reference>
<proteinExistence type="predicted"/>
<accession>A0ACC0WSN0</accession>
<evidence type="ECO:0000313" key="1">
    <source>
        <dbReference type="EMBL" id="KAI9920706.1"/>
    </source>
</evidence>
<evidence type="ECO:0000313" key="2">
    <source>
        <dbReference type="Proteomes" id="UP001163321"/>
    </source>
</evidence>
<name>A0ACC0WSN0_9STRA</name>
<comment type="caution">
    <text evidence="1">The sequence shown here is derived from an EMBL/GenBank/DDBJ whole genome shotgun (WGS) entry which is preliminary data.</text>
</comment>
<gene>
    <name evidence="1" type="ORF">PsorP6_000043</name>
</gene>
<dbReference type="Proteomes" id="UP001163321">
    <property type="component" value="Chromosome 1"/>
</dbReference>
<organism evidence="1 2">
    <name type="scientific">Peronosclerospora sorghi</name>
    <dbReference type="NCBI Taxonomy" id="230839"/>
    <lineage>
        <taxon>Eukaryota</taxon>
        <taxon>Sar</taxon>
        <taxon>Stramenopiles</taxon>
        <taxon>Oomycota</taxon>
        <taxon>Peronosporomycetes</taxon>
        <taxon>Peronosporales</taxon>
        <taxon>Peronosporaceae</taxon>
        <taxon>Peronosclerospora</taxon>
    </lineage>
</organism>
<keyword evidence="2" id="KW-1185">Reference proteome</keyword>
<dbReference type="EMBL" id="CM047580">
    <property type="protein sequence ID" value="KAI9920706.1"/>
    <property type="molecule type" value="Genomic_DNA"/>
</dbReference>
<sequence length="80" mass="8970">MNLLTKSRWLHEHVYGHQLLKAEVRNLQGLGALQVQVPENQQVITTNNPIAPSMEGKSKEKCKSNVITQEGCYNHSGDKT</sequence>